<sequence>MIEQNLQLSPDGKHLFFVISPIEPTGGKYNGTQNALDSVDLTTG</sequence>
<name>A0A8S3D342_9BILA</name>
<comment type="caution">
    <text evidence="1">The sequence shown here is derived from an EMBL/GenBank/DDBJ whole genome shotgun (WGS) entry which is preliminary data.</text>
</comment>
<evidence type="ECO:0000313" key="1">
    <source>
        <dbReference type="EMBL" id="CAF4943252.1"/>
    </source>
</evidence>
<evidence type="ECO:0000313" key="2">
    <source>
        <dbReference type="Proteomes" id="UP000681967"/>
    </source>
</evidence>
<dbReference type="AlphaFoldDB" id="A0A8S3D342"/>
<gene>
    <name evidence="1" type="ORF">BYL167_LOCUS53734</name>
</gene>
<protein>
    <submittedName>
        <fullName evidence="1">Uncharacterized protein</fullName>
    </submittedName>
</protein>
<dbReference type="Proteomes" id="UP000681967">
    <property type="component" value="Unassembled WGS sequence"/>
</dbReference>
<proteinExistence type="predicted"/>
<dbReference type="EMBL" id="CAJOBH010182666">
    <property type="protein sequence ID" value="CAF4943252.1"/>
    <property type="molecule type" value="Genomic_DNA"/>
</dbReference>
<organism evidence="1 2">
    <name type="scientific">Rotaria magnacalcarata</name>
    <dbReference type="NCBI Taxonomy" id="392030"/>
    <lineage>
        <taxon>Eukaryota</taxon>
        <taxon>Metazoa</taxon>
        <taxon>Spiralia</taxon>
        <taxon>Gnathifera</taxon>
        <taxon>Rotifera</taxon>
        <taxon>Eurotatoria</taxon>
        <taxon>Bdelloidea</taxon>
        <taxon>Philodinida</taxon>
        <taxon>Philodinidae</taxon>
        <taxon>Rotaria</taxon>
    </lineage>
</organism>
<reference evidence="1" key="1">
    <citation type="submission" date="2021-02" db="EMBL/GenBank/DDBJ databases">
        <authorList>
            <person name="Nowell W R."/>
        </authorList>
    </citation>
    <scope>NUCLEOTIDE SEQUENCE</scope>
</reference>
<feature type="non-terminal residue" evidence="1">
    <location>
        <position position="44"/>
    </location>
</feature>
<accession>A0A8S3D342</accession>